<comment type="caution">
    <text evidence="6">The sequence shown here is derived from an EMBL/GenBank/DDBJ whole genome shotgun (WGS) entry which is preliminary data.</text>
</comment>
<dbReference type="GO" id="GO:0004497">
    <property type="term" value="F:monooxygenase activity"/>
    <property type="evidence" value="ECO:0007669"/>
    <property type="project" value="UniProtKB-KW"/>
</dbReference>
<evidence type="ECO:0000313" key="6">
    <source>
        <dbReference type="EMBL" id="KKN59167.1"/>
    </source>
</evidence>
<dbReference type="PANTHER" id="PTHR30011">
    <property type="entry name" value="ALKANESULFONATE MONOOXYGENASE-RELATED"/>
    <property type="match status" value="1"/>
</dbReference>
<keyword evidence="4" id="KW-0503">Monooxygenase</keyword>
<dbReference type="SUPFAM" id="SSF51679">
    <property type="entry name" value="Bacterial luciferase-like"/>
    <property type="match status" value="1"/>
</dbReference>
<evidence type="ECO:0000256" key="1">
    <source>
        <dbReference type="ARBA" id="ARBA00022630"/>
    </source>
</evidence>
<dbReference type="PANTHER" id="PTHR30011:SF16">
    <property type="entry name" value="C2H2 FINGER DOMAIN TRANSCRIPTION FACTOR (EUROFUNG)-RELATED"/>
    <property type="match status" value="1"/>
</dbReference>
<dbReference type="AlphaFoldDB" id="A0A0F9SA46"/>
<feature type="domain" description="Luciferase-like" evidence="5">
    <location>
        <begin position="41"/>
        <end position="220"/>
    </location>
</feature>
<evidence type="ECO:0000256" key="2">
    <source>
        <dbReference type="ARBA" id="ARBA00022643"/>
    </source>
</evidence>
<dbReference type="Pfam" id="PF00296">
    <property type="entry name" value="Bac_luciferase"/>
    <property type="match status" value="1"/>
</dbReference>
<gene>
    <name evidence="6" type="ORF">LCGC14_0544920</name>
</gene>
<dbReference type="InterPro" id="IPR011251">
    <property type="entry name" value="Luciferase-like_dom"/>
</dbReference>
<keyword evidence="2" id="KW-0288">FMN</keyword>
<dbReference type="InterPro" id="IPR051260">
    <property type="entry name" value="Diverse_substr_monoxygenases"/>
</dbReference>
<dbReference type="Gene3D" id="3.20.20.30">
    <property type="entry name" value="Luciferase-like domain"/>
    <property type="match status" value="1"/>
</dbReference>
<dbReference type="InterPro" id="IPR036661">
    <property type="entry name" value="Luciferase-like_sf"/>
</dbReference>
<reference evidence="6" key="1">
    <citation type="journal article" date="2015" name="Nature">
        <title>Complex archaea that bridge the gap between prokaryotes and eukaryotes.</title>
        <authorList>
            <person name="Spang A."/>
            <person name="Saw J.H."/>
            <person name="Jorgensen S.L."/>
            <person name="Zaremba-Niedzwiedzka K."/>
            <person name="Martijn J."/>
            <person name="Lind A.E."/>
            <person name="van Eijk R."/>
            <person name="Schleper C."/>
            <person name="Guy L."/>
            <person name="Ettema T.J."/>
        </authorList>
    </citation>
    <scope>NUCLEOTIDE SEQUENCE</scope>
</reference>
<sequence length="304" mass="33959">MTIDKLKNLGFSIGVELPLDNDWSRDGQKKRIKEGKPFGVPDMSQHKERIILADELGFSTAWVRDVPLYDPNFGDAAQVFEAFTYLGYLAGITKNILLGTAAVVLPLRQPWLVKKSANTMAELSNNRLILGVASGDRPSEYPLFNVDYAARGQLFREAIEVLKDESDSKLQPGQKIYPQVPQYPIYAAGLAQQSPQFIGKNLDGWLAYPGIPDDHVKRVALWRSVAGDKPYVSFIHLDFVDNPDAPIERHHFGVRTGVNGLIKELNSMKAAGVDHIGLHFRRNELNIEQSMADIAKNVLPVFHK</sequence>
<evidence type="ECO:0000256" key="4">
    <source>
        <dbReference type="ARBA" id="ARBA00023033"/>
    </source>
</evidence>
<protein>
    <recommendedName>
        <fullName evidence="5">Luciferase-like domain-containing protein</fullName>
    </recommendedName>
</protein>
<dbReference type="EMBL" id="LAZR01000736">
    <property type="protein sequence ID" value="KKN59167.1"/>
    <property type="molecule type" value="Genomic_DNA"/>
</dbReference>
<name>A0A0F9SA46_9ZZZZ</name>
<evidence type="ECO:0000259" key="5">
    <source>
        <dbReference type="Pfam" id="PF00296"/>
    </source>
</evidence>
<accession>A0A0F9SA46</accession>
<keyword evidence="1" id="KW-0285">Flavoprotein</keyword>
<proteinExistence type="predicted"/>
<keyword evidence="3" id="KW-0560">Oxidoreductase</keyword>
<organism evidence="6">
    <name type="scientific">marine sediment metagenome</name>
    <dbReference type="NCBI Taxonomy" id="412755"/>
    <lineage>
        <taxon>unclassified sequences</taxon>
        <taxon>metagenomes</taxon>
        <taxon>ecological metagenomes</taxon>
    </lineage>
</organism>
<dbReference type="GO" id="GO:0016705">
    <property type="term" value="F:oxidoreductase activity, acting on paired donors, with incorporation or reduction of molecular oxygen"/>
    <property type="evidence" value="ECO:0007669"/>
    <property type="project" value="InterPro"/>
</dbReference>
<evidence type="ECO:0000256" key="3">
    <source>
        <dbReference type="ARBA" id="ARBA00023002"/>
    </source>
</evidence>